<dbReference type="Gene3D" id="3.30.9.10">
    <property type="entry name" value="D-Amino Acid Oxidase, subunit A, domain 2"/>
    <property type="match status" value="1"/>
</dbReference>
<keyword evidence="4" id="KW-1185">Reference proteome</keyword>
<feature type="domain" description="FAD dependent oxidoreductase" evidence="2">
    <location>
        <begin position="32"/>
        <end position="396"/>
    </location>
</feature>
<accession>A0ABW9GNY8</accession>
<dbReference type="Pfam" id="PF01266">
    <property type="entry name" value="DAO"/>
    <property type="match status" value="1"/>
</dbReference>
<evidence type="ECO:0000256" key="1">
    <source>
        <dbReference type="ARBA" id="ARBA00023002"/>
    </source>
</evidence>
<dbReference type="GeneID" id="97218858"/>
<dbReference type="Gene3D" id="3.50.50.60">
    <property type="entry name" value="FAD/NAD(P)-binding domain"/>
    <property type="match status" value="1"/>
</dbReference>
<evidence type="ECO:0000313" key="4">
    <source>
        <dbReference type="Proteomes" id="UP001630969"/>
    </source>
</evidence>
<evidence type="ECO:0000259" key="2">
    <source>
        <dbReference type="Pfam" id="PF01266"/>
    </source>
</evidence>
<dbReference type="InterPro" id="IPR036188">
    <property type="entry name" value="FAD/NAD-bd_sf"/>
</dbReference>
<reference evidence="3 4" key="1">
    <citation type="submission" date="2024-09" db="EMBL/GenBank/DDBJ databases">
        <title>Aeromonas strains Genome sequencing and assembly.</title>
        <authorList>
            <person name="Hu X."/>
            <person name="Tang B."/>
        </authorList>
    </citation>
    <scope>NUCLEOTIDE SEQUENCE [LARGE SCALE GENOMIC DNA]</scope>
    <source>
        <strain evidence="3 4">NB23SCDHY001</strain>
    </source>
</reference>
<comment type="caution">
    <text evidence="3">The sequence shown here is derived from an EMBL/GenBank/DDBJ whole genome shotgun (WGS) entry which is preliminary data.</text>
</comment>
<organism evidence="3 4">
    <name type="scientific">Aeromonas bivalvium</name>
    <dbReference type="NCBI Taxonomy" id="440079"/>
    <lineage>
        <taxon>Bacteria</taxon>
        <taxon>Pseudomonadati</taxon>
        <taxon>Pseudomonadota</taxon>
        <taxon>Gammaproteobacteria</taxon>
        <taxon>Aeromonadales</taxon>
        <taxon>Aeromonadaceae</taxon>
        <taxon>Aeromonas</taxon>
    </lineage>
</organism>
<dbReference type="Proteomes" id="UP001630969">
    <property type="component" value="Unassembled WGS sequence"/>
</dbReference>
<dbReference type="PANTHER" id="PTHR13847:SF285">
    <property type="entry name" value="FAD DEPENDENT OXIDOREDUCTASE DOMAIN-CONTAINING PROTEIN"/>
    <property type="match status" value="1"/>
</dbReference>
<dbReference type="PANTHER" id="PTHR13847">
    <property type="entry name" value="SARCOSINE DEHYDROGENASE-RELATED"/>
    <property type="match status" value="1"/>
</dbReference>
<dbReference type="InterPro" id="IPR017715">
    <property type="entry name" value="NH2-phosphonate_OxRdtase"/>
</dbReference>
<gene>
    <name evidence="3" type="ORF">ACEUDJ_02125</name>
</gene>
<proteinExistence type="predicted"/>
<dbReference type="InterPro" id="IPR006076">
    <property type="entry name" value="FAD-dep_OxRdtase"/>
</dbReference>
<dbReference type="EMBL" id="JBGXBU010000001">
    <property type="protein sequence ID" value="MFM4891678.1"/>
    <property type="molecule type" value="Genomic_DNA"/>
</dbReference>
<dbReference type="RefSeq" id="WP_408787769.1">
    <property type="nucleotide sequence ID" value="NZ_JBGXBU010000001.1"/>
</dbReference>
<evidence type="ECO:0000313" key="3">
    <source>
        <dbReference type="EMBL" id="MFM4891678.1"/>
    </source>
</evidence>
<name>A0ABW9GNY8_9GAMM</name>
<dbReference type="SUPFAM" id="SSF51905">
    <property type="entry name" value="FAD/NAD(P)-binding domain"/>
    <property type="match status" value="1"/>
</dbReference>
<keyword evidence="1" id="KW-0560">Oxidoreductase</keyword>
<sequence length="467" mass="50716">MTQETLPFWLAEALAREQPADPIPLGQHIEADIAIVGGGYTGLWSAIKLKQQDPALRVVIIERALCGIGASGRNGGCLLTWSTKYPSLRRLFGEQEATRLVQASEQAVFAIRDFCQHHGIEAQLRLDGTLYTATSPAQQGGMAPALVALEQAGISRWQSLSPEEVQARAGSKAHLAGHFSPAAGSVQPALLVRGLRRVALALGIVIHEQTPMTRLVHGARPLLETPLGSVGADKVILAINAWLPRQCRQLSRNLILVSSDMVITDPAPERLDALGLRDGISVVDGRTFVHYYRRTPAGRLMLGKGGNRFAFANRLHPWFDRPSAFAADLRRRLDGFFPSLADLPIAASWTGPSDRSATGLPFFGHLEDHPNVLYGAGYSGNGVVQSWMGGEILAALALELDNEWRHCPLARGPRGQFPPEPIRWLGANLVRRAILRKEQAEDEGRPVPSWARHLARLADAAGKADKG</sequence>
<protein>
    <submittedName>
        <fullName evidence="3">FAD-dependent oxidoreductase</fullName>
    </submittedName>
</protein>
<dbReference type="NCBIfam" id="TIGR03329">
    <property type="entry name" value="Phn_aa_oxid"/>
    <property type="match status" value="1"/>
</dbReference>